<gene>
    <name evidence="3" type="ORF">SEVIR_5G075500v2</name>
</gene>
<feature type="region of interest" description="Disordered" evidence="1">
    <location>
        <begin position="72"/>
        <end position="116"/>
    </location>
</feature>
<dbReference type="EMBL" id="CM016556">
    <property type="protein sequence ID" value="TKW13058.1"/>
    <property type="molecule type" value="Genomic_DNA"/>
</dbReference>
<organism evidence="3 4">
    <name type="scientific">Setaria viridis</name>
    <name type="common">Green bristlegrass</name>
    <name type="synonym">Setaria italica subsp. viridis</name>
    <dbReference type="NCBI Taxonomy" id="4556"/>
    <lineage>
        <taxon>Eukaryota</taxon>
        <taxon>Viridiplantae</taxon>
        <taxon>Streptophyta</taxon>
        <taxon>Embryophyta</taxon>
        <taxon>Tracheophyta</taxon>
        <taxon>Spermatophyta</taxon>
        <taxon>Magnoliopsida</taxon>
        <taxon>Liliopsida</taxon>
        <taxon>Poales</taxon>
        <taxon>Poaceae</taxon>
        <taxon>PACMAD clade</taxon>
        <taxon>Panicoideae</taxon>
        <taxon>Panicodae</taxon>
        <taxon>Paniceae</taxon>
        <taxon>Cenchrinae</taxon>
        <taxon>Setaria</taxon>
    </lineage>
</organism>
<evidence type="ECO:0000313" key="4">
    <source>
        <dbReference type="Proteomes" id="UP000298652"/>
    </source>
</evidence>
<keyword evidence="2" id="KW-0812">Transmembrane</keyword>
<evidence type="ECO:0000256" key="2">
    <source>
        <dbReference type="SAM" id="Phobius"/>
    </source>
</evidence>
<protein>
    <submittedName>
        <fullName evidence="3">Uncharacterized protein</fullName>
    </submittedName>
</protein>
<evidence type="ECO:0000256" key="1">
    <source>
        <dbReference type="SAM" id="MobiDB-lite"/>
    </source>
</evidence>
<accession>A0A4U6UBC6</accession>
<evidence type="ECO:0000313" key="3">
    <source>
        <dbReference type="EMBL" id="TKW13058.1"/>
    </source>
</evidence>
<dbReference type="Gramene" id="TKW13058">
    <property type="protein sequence ID" value="TKW13058"/>
    <property type="gene ID" value="SEVIR_5G075500v2"/>
</dbReference>
<keyword evidence="2" id="KW-1133">Transmembrane helix</keyword>
<dbReference type="OMA" id="VVHCSEV"/>
<name>A0A4U6UBC6_SETVI</name>
<proteinExistence type="predicted"/>
<keyword evidence="4" id="KW-1185">Reference proteome</keyword>
<dbReference type="AlphaFoldDB" id="A0A4U6UBC6"/>
<sequence>MDQSLTTQSCRYWLTYTTMMKNKFSSCPSSLTALLVVAIMLVAIAISGSVVHCSEVVQAAHDATVAYPEGGHWGMAPPAPQGGPVHAYDVPPPPEPQLRRLLHHRTGRSAGAGSDV</sequence>
<reference evidence="3" key="1">
    <citation type="submission" date="2019-03" db="EMBL/GenBank/DDBJ databases">
        <title>WGS assembly of Setaria viridis.</title>
        <authorList>
            <person name="Huang P."/>
            <person name="Jenkins J."/>
            <person name="Grimwood J."/>
            <person name="Barry K."/>
            <person name="Healey A."/>
            <person name="Mamidi S."/>
            <person name="Sreedasyam A."/>
            <person name="Shu S."/>
            <person name="Feldman M."/>
            <person name="Wu J."/>
            <person name="Yu Y."/>
            <person name="Chen C."/>
            <person name="Johnson J."/>
            <person name="Rokhsar D."/>
            <person name="Baxter I."/>
            <person name="Schmutz J."/>
            <person name="Brutnell T."/>
            <person name="Kellogg E."/>
        </authorList>
    </citation>
    <scope>NUCLEOTIDE SEQUENCE [LARGE SCALE GENOMIC DNA]</scope>
</reference>
<dbReference type="Proteomes" id="UP000298652">
    <property type="component" value="Chromosome 5"/>
</dbReference>
<feature type="transmembrane region" description="Helical" evidence="2">
    <location>
        <begin position="29"/>
        <end position="51"/>
    </location>
</feature>
<keyword evidence="2" id="KW-0472">Membrane</keyword>